<proteinExistence type="predicted"/>
<keyword evidence="1" id="KW-0732">Signal</keyword>
<evidence type="ECO:0000313" key="2">
    <source>
        <dbReference type="EMBL" id="SDB90926.1"/>
    </source>
</evidence>
<dbReference type="PROSITE" id="PS51257">
    <property type="entry name" value="PROKAR_LIPOPROTEIN"/>
    <property type="match status" value="1"/>
</dbReference>
<dbReference type="OrthoDB" id="2625519at2"/>
<organism evidence="2 3">
    <name type="scientific">Shouchella lonarensis</name>
    <dbReference type="NCBI Taxonomy" id="1464122"/>
    <lineage>
        <taxon>Bacteria</taxon>
        <taxon>Bacillati</taxon>
        <taxon>Bacillota</taxon>
        <taxon>Bacilli</taxon>
        <taxon>Bacillales</taxon>
        <taxon>Bacillaceae</taxon>
        <taxon>Shouchella</taxon>
    </lineage>
</organism>
<accession>A0A1G6HBW3</accession>
<feature type="chain" id="PRO_5017427518" evidence="1">
    <location>
        <begin position="23"/>
        <end position="193"/>
    </location>
</feature>
<sequence>MNIRRRPRLFLFALLVVSVAGCQVEENHRIPQVDKDGRFARVAQVSPLMVDHMEGHSNFEPIFIGVQAEDQVTPLLVDQLEIGDHIKLWTTGILMESYPPQMIAVKIERVEEGELLSMKATVLEKADSLLIVDDRGVSVHVSLNKEQSLLMDEIEVDDQIDLTYTVIEAGDYMNREYHPPLIAAEGIEIVRKE</sequence>
<protein>
    <submittedName>
        <fullName evidence="2">Uncharacterized protein</fullName>
    </submittedName>
</protein>
<dbReference type="Proteomes" id="UP000242662">
    <property type="component" value="Unassembled WGS sequence"/>
</dbReference>
<keyword evidence="3" id="KW-1185">Reference proteome</keyword>
<dbReference type="RefSeq" id="WP_090774955.1">
    <property type="nucleotide sequence ID" value="NZ_FMYM01000003.1"/>
</dbReference>
<evidence type="ECO:0000256" key="1">
    <source>
        <dbReference type="SAM" id="SignalP"/>
    </source>
</evidence>
<dbReference type="AlphaFoldDB" id="A0A1G6HBW3"/>
<dbReference type="STRING" id="1464122.SAMN05421737_10393"/>
<gene>
    <name evidence="2" type="ORF">SAMN05421737_10393</name>
</gene>
<name>A0A1G6HBW3_9BACI</name>
<evidence type="ECO:0000313" key="3">
    <source>
        <dbReference type="Proteomes" id="UP000242662"/>
    </source>
</evidence>
<dbReference type="EMBL" id="FMYM01000003">
    <property type="protein sequence ID" value="SDB90926.1"/>
    <property type="molecule type" value="Genomic_DNA"/>
</dbReference>
<reference evidence="3" key="1">
    <citation type="submission" date="2016-09" db="EMBL/GenBank/DDBJ databases">
        <authorList>
            <person name="Varghese N."/>
            <person name="Submissions S."/>
        </authorList>
    </citation>
    <scope>NUCLEOTIDE SEQUENCE [LARGE SCALE GENOMIC DNA]</scope>
    <source>
        <strain evidence="3">25nlg</strain>
    </source>
</reference>
<feature type="signal peptide" evidence="1">
    <location>
        <begin position="1"/>
        <end position="22"/>
    </location>
</feature>